<dbReference type="PROSITE" id="PS51384">
    <property type="entry name" value="FAD_FR"/>
    <property type="match status" value="1"/>
</dbReference>
<reference evidence="2 3" key="1">
    <citation type="submission" date="2019-02" db="EMBL/GenBank/DDBJ databases">
        <title>Sequencing the genomes of 1000 actinobacteria strains.</title>
        <authorList>
            <person name="Klenk H.-P."/>
        </authorList>
    </citation>
    <scope>NUCLEOTIDE SEQUENCE [LARGE SCALE GENOMIC DNA]</scope>
    <source>
        <strain evidence="2 3">DSM 45779</strain>
    </source>
</reference>
<dbReference type="SUPFAM" id="SSF63380">
    <property type="entry name" value="Riboflavin synthase domain-like"/>
    <property type="match status" value="1"/>
</dbReference>
<dbReference type="InterPro" id="IPR039261">
    <property type="entry name" value="FNR_nucleotide-bd"/>
</dbReference>
<dbReference type="PANTHER" id="PTHR30157:SF0">
    <property type="entry name" value="NADPH-DEPENDENT FERRIC-CHELATE REDUCTASE"/>
    <property type="match status" value="1"/>
</dbReference>
<dbReference type="InterPro" id="IPR017927">
    <property type="entry name" value="FAD-bd_FR_type"/>
</dbReference>
<evidence type="ECO:0000313" key="3">
    <source>
        <dbReference type="Proteomes" id="UP000291591"/>
    </source>
</evidence>
<accession>A0A4Q7UV40</accession>
<dbReference type="InterPro" id="IPR017938">
    <property type="entry name" value="Riboflavin_synthase-like_b-brl"/>
</dbReference>
<dbReference type="AlphaFoldDB" id="A0A4Q7UV40"/>
<dbReference type="OrthoDB" id="9814826at2"/>
<gene>
    <name evidence="2" type="ORF">EV383_0751</name>
</gene>
<organism evidence="2 3">
    <name type="scientific">Pseudonocardia sediminis</name>
    <dbReference type="NCBI Taxonomy" id="1397368"/>
    <lineage>
        <taxon>Bacteria</taxon>
        <taxon>Bacillati</taxon>
        <taxon>Actinomycetota</taxon>
        <taxon>Actinomycetes</taxon>
        <taxon>Pseudonocardiales</taxon>
        <taxon>Pseudonocardiaceae</taxon>
        <taxon>Pseudonocardia</taxon>
    </lineage>
</organism>
<dbReference type="PANTHER" id="PTHR30157">
    <property type="entry name" value="FERRIC REDUCTASE, NADPH-DEPENDENT"/>
    <property type="match status" value="1"/>
</dbReference>
<dbReference type="Proteomes" id="UP000291591">
    <property type="component" value="Unassembled WGS sequence"/>
</dbReference>
<keyword evidence="3" id="KW-1185">Reference proteome</keyword>
<name>A0A4Q7UV40_PSEST</name>
<evidence type="ECO:0000313" key="2">
    <source>
        <dbReference type="EMBL" id="RZT83923.1"/>
    </source>
</evidence>
<dbReference type="GO" id="GO:0016491">
    <property type="term" value="F:oxidoreductase activity"/>
    <property type="evidence" value="ECO:0007669"/>
    <property type="project" value="InterPro"/>
</dbReference>
<dbReference type="InterPro" id="IPR013113">
    <property type="entry name" value="SIP_FAD-bd"/>
</dbReference>
<protein>
    <submittedName>
        <fullName evidence="2">NADPH-dependent ferric siderophore reductase</fullName>
    </submittedName>
</protein>
<proteinExistence type="predicted"/>
<dbReference type="CDD" id="cd06193">
    <property type="entry name" value="siderophore_interacting"/>
    <property type="match status" value="1"/>
</dbReference>
<dbReference type="InterPro" id="IPR039374">
    <property type="entry name" value="SIP_fam"/>
</dbReference>
<dbReference type="Pfam" id="PF08021">
    <property type="entry name" value="FAD_binding_9"/>
    <property type="match status" value="1"/>
</dbReference>
<sequence>MAMTTVADRSTVRVVEVHRLSDAFVRAELEGAALAGLGLPGVPDEACVFHFPLPGGGVDDHGRWYTLRRVAPDARRATIDVLCHEGGVGAGWARRAAVGDELGVSRANSWFRRPADARWQILVGDAAVLPAIARIVEETPDGLATEVVAELTEGSAQAQAAEIPALPPGARVRRVLAAPGTSALDEIVRGLELPDGPGYVYVCGEAAATRAARKVLRHERGLRSVDYGVLGYWRRDAERFRERYAAAPDRFAHAWAEAEAAGGGDEERVLDLYESTLSQAGLI</sequence>
<dbReference type="EMBL" id="SHKL01000001">
    <property type="protein sequence ID" value="RZT83923.1"/>
    <property type="molecule type" value="Genomic_DNA"/>
</dbReference>
<evidence type="ECO:0000259" key="1">
    <source>
        <dbReference type="PROSITE" id="PS51384"/>
    </source>
</evidence>
<dbReference type="InterPro" id="IPR007037">
    <property type="entry name" value="SIP_rossman_dom"/>
</dbReference>
<comment type="caution">
    <text evidence="2">The sequence shown here is derived from an EMBL/GenBank/DDBJ whole genome shotgun (WGS) entry which is preliminary data.</text>
</comment>
<dbReference type="Pfam" id="PF04954">
    <property type="entry name" value="SIP"/>
    <property type="match status" value="1"/>
</dbReference>
<dbReference type="Gene3D" id="3.40.50.80">
    <property type="entry name" value="Nucleotide-binding domain of ferredoxin-NADP reductase (FNR) module"/>
    <property type="match status" value="1"/>
</dbReference>
<dbReference type="Gene3D" id="2.40.30.10">
    <property type="entry name" value="Translation factors"/>
    <property type="match status" value="1"/>
</dbReference>
<feature type="domain" description="FAD-binding FR-type" evidence="1">
    <location>
        <begin position="7"/>
        <end position="114"/>
    </location>
</feature>